<dbReference type="InterPro" id="IPR029063">
    <property type="entry name" value="SAM-dependent_MTases_sf"/>
</dbReference>
<evidence type="ECO:0008006" key="3">
    <source>
        <dbReference type="Google" id="ProtNLM"/>
    </source>
</evidence>
<accession>A0ABX8AI07</accession>
<protein>
    <recommendedName>
        <fullName evidence="3">Methyltransferase FkbM domain-containing protein</fullName>
    </recommendedName>
</protein>
<evidence type="ECO:0000313" key="1">
    <source>
        <dbReference type="EMBL" id="QUS54710.1"/>
    </source>
</evidence>
<dbReference type="Proteomes" id="UP000680706">
    <property type="component" value="Chromosome"/>
</dbReference>
<dbReference type="SUPFAM" id="SSF53335">
    <property type="entry name" value="S-adenosyl-L-methionine-dependent methyltransferases"/>
    <property type="match status" value="1"/>
</dbReference>
<dbReference type="Gene3D" id="3.40.50.150">
    <property type="entry name" value="Vaccinia Virus protein VP39"/>
    <property type="match status" value="1"/>
</dbReference>
<sequence length="297" mass="34951">MTEPTIKFSPQDQRVKQSIWLQDYRKNVVTKYGEDGLIEKIFEVIGTQNKFLCDVGAADGKHHSNSYNLLVNKEWKGILFEPTKQRYKELKELYRENKQILTRYDFVGLDKHNDLDFHLDQLENKVPQNFDFLSIDIDGCDVHIWKDIKRYRPRVVCIEFNPCISLDIYFLQARDLSVNQGNSLLAICEEAKDMGYELIATTQLNAFFVERSEFQKFKITDNSPKAMHFLEDKATHILMTYDGHLFLAGRTHHPWKHFELREESIQVLPPEYQKWKADGRLSFATQNKQKVRIEAAI</sequence>
<organism evidence="1 2">
    <name type="scientific">Pseudovibrio brasiliensis</name>
    <dbReference type="NCBI Taxonomy" id="1898042"/>
    <lineage>
        <taxon>Bacteria</taxon>
        <taxon>Pseudomonadati</taxon>
        <taxon>Pseudomonadota</taxon>
        <taxon>Alphaproteobacteria</taxon>
        <taxon>Hyphomicrobiales</taxon>
        <taxon>Stappiaceae</taxon>
        <taxon>Pseudovibrio</taxon>
    </lineage>
</organism>
<dbReference type="EMBL" id="CP074126">
    <property type="protein sequence ID" value="QUS54710.1"/>
    <property type="molecule type" value="Genomic_DNA"/>
</dbReference>
<gene>
    <name evidence="1" type="ORF">KGB56_15120</name>
</gene>
<dbReference type="RefSeq" id="WP_143508393.1">
    <property type="nucleotide sequence ID" value="NZ_CP074126.1"/>
</dbReference>
<name>A0ABX8AI07_9HYPH</name>
<evidence type="ECO:0000313" key="2">
    <source>
        <dbReference type="Proteomes" id="UP000680706"/>
    </source>
</evidence>
<reference evidence="1 2" key="1">
    <citation type="journal article" date="2021" name="Angew. Chem. Int. Ed. Engl.">
        <title>A novel family of nonribosomal peptides modulate collective behavior in Pseudovibrio bacteria isolated from marine sponges.</title>
        <authorList>
            <person name="Ioca L.P."/>
            <person name="Dai Y."/>
            <person name="Kunakom S."/>
            <person name="Diaz-Espinosa J."/>
            <person name="Krunic A."/>
            <person name="Crnkovic C.M."/>
            <person name="Orjala J."/>
            <person name="Sanchez L.M."/>
            <person name="Ferreira A.G."/>
            <person name="Berlinck R.G.S."/>
            <person name="Eustaquio A.S."/>
        </authorList>
    </citation>
    <scope>NUCLEOTIDE SEQUENCE [LARGE SCALE GENOMIC DNA]</scope>
    <source>
        <strain evidence="1 2">Ab134</strain>
    </source>
</reference>
<keyword evidence="2" id="KW-1185">Reference proteome</keyword>
<proteinExistence type="predicted"/>